<comment type="caution">
    <text evidence="7">The sequence shown here is derived from an EMBL/GenBank/DDBJ whole genome shotgun (WGS) entry which is preliminary data.</text>
</comment>
<evidence type="ECO:0000256" key="2">
    <source>
        <dbReference type="ARBA" id="ARBA00022614"/>
    </source>
</evidence>
<keyword evidence="4" id="KW-0969">Cilium</keyword>
<dbReference type="Gene3D" id="3.80.10.10">
    <property type="entry name" value="Ribonuclease Inhibitor"/>
    <property type="match status" value="2"/>
</dbReference>
<protein>
    <submittedName>
        <fullName evidence="7">Axoneme assembly</fullName>
    </submittedName>
</protein>
<feature type="compositionally biased region" description="Acidic residues" evidence="6">
    <location>
        <begin position="10"/>
        <end position="22"/>
    </location>
</feature>
<dbReference type="InterPro" id="IPR050576">
    <property type="entry name" value="Cilia_flagella_integrity"/>
</dbReference>
<sequence>MQSTDNNQETIDDEEEDVDDESFPNMTKSKILECCKKHDLYIYPELNDTLYLHYEGFPKIKNLDEFVNLKSLWLNNNQITTIENLSSLKQLTSLNLQNNLITDITGLEDLTNLNSLMLSNNCISKVSGLSNLKNLVTFEIDYNQVKTADLLKGILECPSISVLNIVHNQMDDPEIIEVLSQMPNLKVLRMDCNPIVPHTKSYRRQMTLKCQKLQYLDDAQITDEDRLLVDAWSSGGKKAEMIARQQLKEKKREKEEKDFKDFRKMQRDAMLRAGGNLKDYPELMSSDDEHNKLDDEEPQSNNDIEYPKSAEHVGANDNDIE</sequence>
<keyword evidence="5" id="KW-0966">Cell projection</keyword>
<dbReference type="InterPro" id="IPR025875">
    <property type="entry name" value="Leu-rich_rpt_4"/>
</dbReference>
<dbReference type="PROSITE" id="PS51450">
    <property type="entry name" value="LRR"/>
    <property type="match status" value="3"/>
</dbReference>
<keyword evidence="8" id="KW-1185">Reference proteome</keyword>
<dbReference type="Pfam" id="PF12799">
    <property type="entry name" value="LRR_4"/>
    <property type="match status" value="1"/>
</dbReference>
<evidence type="ECO:0000256" key="6">
    <source>
        <dbReference type="SAM" id="MobiDB-lite"/>
    </source>
</evidence>
<accession>A0ABR2JCL6</accession>
<evidence type="ECO:0000313" key="8">
    <source>
        <dbReference type="Proteomes" id="UP001470230"/>
    </source>
</evidence>
<evidence type="ECO:0000256" key="4">
    <source>
        <dbReference type="ARBA" id="ARBA00023069"/>
    </source>
</evidence>
<dbReference type="PANTHER" id="PTHR45973">
    <property type="entry name" value="PROTEIN PHOSPHATASE 1 REGULATORY SUBUNIT SDS22-RELATED"/>
    <property type="match status" value="1"/>
</dbReference>
<keyword evidence="3" id="KW-0677">Repeat</keyword>
<dbReference type="SUPFAM" id="SSF52075">
    <property type="entry name" value="Outer arm dynein light chain 1"/>
    <property type="match status" value="1"/>
</dbReference>
<keyword evidence="2" id="KW-0433">Leucine-rich repeat</keyword>
<evidence type="ECO:0000256" key="1">
    <source>
        <dbReference type="ARBA" id="ARBA00004138"/>
    </source>
</evidence>
<organism evidence="7 8">
    <name type="scientific">Tritrichomonas musculus</name>
    <dbReference type="NCBI Taxonomy" id="1915356"/>
    <lineage>
        <taxon>Eukaryota</taxon>
        <taxon>Metamonada</taxon>
        <taxon>Parabasalia</taxon>
        <taxon>Tritrichomonadida</taxon>
        <taxon>Tritrichomonadidae</taxon>
        <taxon>Tritrichomonas</taxon>
    </lineage>
</organism>
<dbReference type="SMART" id="SM00369">
    <property type="entry name" value="LRR_TYP"/>
    <property type="match status" value="3"/>
</dbReference>
<gene>
    <name evidence="7" type="ORF">M9Y10_005579</name>
</gene>
<name>A0ABR2JCL6_9EUKA</name>
<feature type="region of interest" description="Disordered" evidence="6">
    <location>
        <begin position="270"/>
        <end position="321"/>
    </location>
</feature>
<feature type="region of interest" description="Disordered" evidence="6">
    <location>
        <begin position="1"/>
        <end position="23"/>
    </location>
</feature>
<dbReference type="EMBL" id="JAPFFF010000012">
    <property type="protein sequence ID" value="KAK8875414.1"/>
    <property type="molecule type" value="Genomic_DNA"/>
</dbReference>
<comment type="subcellular location">
    <subcellularLocation>
        <location evidence="1">Cell projection</location>
        <location evidence="1">Cilium</location>
    </subcellularLocation>
</comment>
<dbReference type="InterPro" id="IPR003591">
    <property type="entry name" value="Leu-rich_rpt_typical-subtyp"/>
</dbReference>
<dbReference type="InterPro" id="IPR032675">
    <property type="entry name" value="LRR_dom_sf"/>
</dbReference>
<evidence type="ECO:0000313" key="7">
    <source>
        <dbReference type="EMBL" id="KAK8875414.1"/>
    </source>
</evidence>
<proteinExistence type="predicted"/>
<evidence type="ECO:0000256" key="5">
    <source>
        <dbReference type="ARBA" id="ARBA00023273"/>
    </source>
</evidence>
<dbReference type="SMART" id="SM00365">
    <property type="entry name" value="LRR_SD22"/>
    <property type="match status" value="3"/>
</dbReference>
<evidence type="ECO:0000256" key="3">
    <source>
        <dbReference type="ARBA" id="ARBA00022737"/>
    </source>
</evidence>
<reference evidence="7 8" key="1">
    <citation type="submission" date="2024-04" db="EMBL/GenBank/DDBJ databases">
        <title>Tritrichomonas musculus Genome.</title>
        <authorList>
            <person name="Alves-Ferreira E."/>
            <person name="Grigg M."/>
            <person name="Lorenzi H."/>
            <person name="Galac M."/>
        </authorList>
    </citation>
    <scope>NUCLEOTIDE SEQUENCE [LARGE SCALE GENOMIC DNA]</scope>
    <source>
        <strain evidence="7 8">EAF2021</strain>
    </source>
</reference>
<dbReference type="InterPro" id="IPR001611">
    <property type="entry name" value="Leu-rich_rpt"/>
</dbReference>
<dbReference type="Proteomes" id="UP001470230">
    <property type="component" value="Unassembled WGS sequence"/>
</dbReference>
<dbReference type="PANTHER" id="PTHR45973:SF9">
    <property type="entry name" value="LEUCINE-RICH REPEAT-CONTAINING PROTEIN 46"/>
    <property type="match status" value="1"/>
</dbReference>